<sequence length="158" mass="18138">MRILGKDWAAMVLQLELCFRQLQRGQPEDHQQEDQNLQELNHEGSFLLGDQELDLWHRAEMPLKLIKNCIALEETKTEIYNSLFRDSYTLSRGSPSSPLDQVPERGFLEKLLLPFIELVLYVSNDAAESIGIAPKLDIVRFVVKICNKQPETAAQNLM</sequence>
<reference evidence="1" key="1">
    <citation type="journal article" date="2019" name="Science">
        <title>Mutation of a bHLH transcription factor allowed almond domestication.</title>
        <authorList>
            <person name="Sanchez-Perez R."/>
            <person name="Pavan S."/>
            <person name="Mazzeo R."/>
            <person name="Moldovan C."/>
            <person name="Aiese Cigliano R."/>
            <person name="Del Cueto J."/>
            <person name="Ricciardi F."/>
            <person name="Lotti C."/>
            <person name="Ricciardi L."/>
            <person name="Dicenta F."/>
            <person name="Lopez-Marques R.L."/>
            <person name="Lindberg Moller B."/>
        </authorList>
    </citation>
    <scope>NUCLEOTIDE SEQUENCE</scope>
</reference>
<evidence type="ECO:0000313" key="1">
    <source>
        <dbReference type="EMBL" id="BBH02922.1"/>
    </source>
</evidence>
<organism evidence="1">
    <name type="scientific">Prunus dulcis</name>
    <name type="common">Almond</name>
    <name type="synonym">Amygdalus dulcis</name>
    <dbReference type="NCBI Taxonomy" id="3755"/>
    <lineage>
        <taxon>Eukaryota</taxon>
        <taxon>Viridiplantae</taxon>
        <taxon>Streptophyta</taxon>
        <taxon>Embryophyta</taxon>
        <taxon>Tracheophyta</taxon>
        <taxon>Spermatophyta</taxon>
        <taxon>Magnoliopsida</taxon>
        <taxon>eudicotyledons</taxon>
        <taxon>Gunneridae</taxon>
        <taxon>Pentapetalae</taxon>
        <taxon>rosids</taxon>
        <taxon>fabids</taxon>
        <taxon>Rosales</taxon>
        <taxon>Rosaceae</taxon>
        <taxon>Amygdaloideae</taxon>
        <taxon>Amygdaleae</taxon>
        <taxon>Prunus</taxon>
    </lineage>
</organism>
<dbReference type="EMBL" id="AP019301">
    <property type="protein sequence ID" value="BBH02922.1"/>
    <property type="molecule type" value="Genomic_DNA"/>
</dbReference>
<accession>A0A4Y1RFF6</accession>
<gene>
    <name evidence="1" type="ORF">Prudu_013642</name>
</gene>
<dbReference type="AlphaFoldDB" id="A0A4Y1RFF6"/>
<protein>
    <submittedName>
        <fullName evidence="1">Non-intrinsic ABC protein 12</fullName>
    </submittedName>
</protein>
<name>A0A4Y1RFF6_PRUDU</name>
<proteinExistence type="predicted"/>